<name>A0A5Q3QB95_9PSEU</name>
<keyword evidence="1" id="KW-0446">Lipid-binding</keyword>
<dbReference type="GO" id="GO:0008289">
    <property type="term" value="F:lipid binding"/>
    <property type="evidence" value="ECO:0007669"/>
    <property type="project" value="UniProtKB-KW"/>
</dbReference>
<keyword evidence="3" id="KW-1185">Reference proteome</keyword>
<dbReference type="PANTHER" id="PTHR33434:SF2">
    <property type="entry name" value="FATTY ACID-BINDING PROTEIN TM_1468"/>
    <property type="match status" value="1"/>
</dbReference>
<dbReference type="AlphaFoldDB" id="A0A5Q3QB95"/>
<accession>A0A5Q3QB95</accession>
<dbReference type="NCBIfam" id="TIGR00762">
    <property type="entry name" value="DegV"/>
    <property type="match status" value="1"/>
</dbReference>
<dbReference type="PROSITE" id="PS51482">
    <property type="entry name" value="DEGV"/>
    <property type="match status" value="1"/>
</dbReference>
<organism evidence="2 3">
    <name type="scientific">Allosaccharopolyspora coralli</name>
    <dbReference type="NCBI Taxonomy" id="2665642"/>
    <lineage>
        <taxon>Bacteria</taxon>
        <taxon>Bacillati</taxon>
        <taxon>Actinomycetota</taxon>
        <taxon>Actinomycetes</taxon>
        <taxon>Pseudonocardiales</taxon>
        <taxon>Pseudonocardiaceae</taxon>
        <taxon>Allosaccharopolyspora</taxon>
    </lineage>
</organism>
<dbReference type="KEGG" id="sace:GIY23_17825"/>
<dbReference type="Pfam" id="PF02645">
    <property type="entry name" value="DegV"/>
    <property type="match status" value="1"/>
</dbReference>
<dbReference type="RefSeq" id="WP_154077706.1">
    <property type="nucleotide sequence ID" value="NZ_CP045929.1"/>
</dbReference>
<dbReference type="Gene3D" id="3.30.1180.10">
    <property type="match status" value="1"/>
</dbReference>
<dbReference type="Proteomes" id="UP000371041">
    <property type="component" value="Chromosome"/>
</dbReference>
<dbReference type="InterPro" id="IPR050270">
    <property type="entry name" value="DegV_domain_contain"/>
</dbReference>
<evidence type="ECO:0000313" key="3">
    <source>
        <dbReference type="Proteomes" id="UP000371041"/>
    </source>
</evidence>
<dbReference type="PANTHER" id="PTHR33434">
    <property type="entry name" value="DEGV DOMAIN-CONTAINING PROTEIN DR_1986-RELATED"/>
    <property type="match status" value="1"/>
</dbReference>
<dbReference type="InterPro" id="IPR043168">
    <property type="entry name" value="DegV_C"/>
</dbReference>
<proteinExistence type="predicted"/>
<sequence length="280" mass="29884">MSRRVAIVTDSTASIPTDIADYLGVAVVQLGLTVGDEENDERRVPHADLARAMREDVPVATSPPPAPAFYWCFTDAVARGAEAIVSVHLSGALSETCDAAREAAAELDVPVYVVDSRLCGLGLGYPVMAAAEAADAGATAQGVLSVLDRRLRATTEMLYVDTLEYLLRSGRVSKTQATVGRALSIKPVLVLKDGSLIQLGRAVGPERALRRAVTHARKRAGDQKVDIAVEHFECRDRAEWLVDELRMEIPHVRRCTIEQTSAIIGAHAGPGAIGITVSPV</sequence>
<evidence type="ECO:0000256" key="1">
    <source>
        <dbReference type="ARBA" id="ARBA00023121"/>
    </source>
</evidence>
<protein>
    <submittedName>
        <fullName evidence="2">DegV family EDD domain-containing protein</fullName>
    </submittedName>
</protein>
<dbReference type="Gene3D" id="3.40.50.10170">
    <property type="match status" value="1"/>
</dbReference>
<dbReference type="SUPFAM" id="SSF82549">
    <property type="entry name" value="DAK1/DegV-like"/>
    <property type="match status" value="1"/>
</dbReference>
<reference evidence="3" key="1">
    <citation type="submission" date="2019-11" db="EMBL/GenBank/DDBJ databases">
        <title>The complete genome sequence of Saccharopolyspora sp. E2A.</title>
        <authorList>
            <person name="Zhang G."/>
        </authorList>
    </citation>
    <scope>NUCLEOTIDE SEQUENCE [LARGE SCALE GENOMIC DNA]</scope>
    <source>
        <strain evidence="3">E2A</strain>
    </source>
</reference>
<evidence type="ECO:0000313" key="2">
    <source>
        <dbReference type="EMBL" id="QGK71130.1"/>
    </source>
</evidence>
<dbReference type="EMBL" id="CP045929">
    <property type="protein sequence ID" value="QGK71130.1"/>
    <property type="molecule type" value="Genomic_DNA"/>
</dbReference>
<gene>
    <name evidence="2" type="ORF">GIY23_17825</name>
</gene>
<dbReference type="InterPro" id="IPR003797">
    <property type="entry name" value="DegV"/>
</dbReference>